<evidence type="ECO:0000313" key="4">
    <source>
        <dbReference type="Proteomes" id="UP001189429"/>
    </source>
</evidence>
<keyword evidence="4" id="KW-1185">Reference proteome</keyword>
<evidence type="ECO:0000256" key="1">
    <source>
        <dbReference type="SAM" id="MobiDB-lite"/>
    </source>
</evidence>
<proteinExistence type="predicted"/>
<evidence type="ECO:0000256" key="2">
    <source>
        <dbReference type="SAM" id="Phobius"/>
    </source>
</evidence>
<feature type="transmembrane region" description="Helical" evidence="2">
    <location>
        <begin position="20"/>
        <end position="38"/>
    </location>
</feature>
<organism evidence="3 4">
    <name type="scientific">Prorocentrum cordatum</name>
    <dbReference type="NCBI Taxonomy" id="2364126"/>
    <lineage>
        <taxon>Eukaryota</taxon>
        <taxon>Sar</taxon>
        <taxon>Alveolata</taxon>
        <taxon>Dinophyceae</taxon>
        <taxon>Prorocentrales</taxon>
        <taxon>Prorocentraceae</taxon>
        <taxon>Prorocentrum</taxon>
    </lineage>
</organism>
<protein>
    <submittedName>
        <fullName evidence="3">Uncharacterized protein</fullName>
    </submittedName>
</protein>
<keyword evidence="2" id="KW-0812">Transmembrane</keyword>
<reference evidence="3" key="1">
    <citation type="submission" date="2023-10" db="EMBL/GenBank/DDBJ databases">
        <authorList>
            <person name="Chen Y."/>
            <person name="Shah S."/>
            <person name="Dougan E. K."/>
            <person name="Thang M."/>
            <person name="Chan C."/>
        </authorList>
    </citation>
    <scope>NUCLEOTIDE SEQUENCE [LARGE SCALE GENOMIC DNA]</scope>
</reference>
<comment type="caution">
    <text evidence="3">The sequence shown here is derived from an EMBL/GenBank/DDBJ whole genome shotgun (WGS) entry which is preliminary data.</text>
</comment>
<evidence type="ECO:0000313" key="3">
    <source>
        <dbReference type="EMBL" id="CAK0856561.1"/>
    </source>
</evidence>
<keyword evidence="2" id="KW-1133">Transmembrane helix</keyword>
<feature type="region of interest" description="Disordered" evidence="1">
    <location>
        <begin position="85"/>
        <end position="107"/>
    </location>
</feature>
<feature type="transmembrane region" description="Helical" evidence="2">
    <location>
        <begin position="50"/>
        <end position="75"/>
    </location>
</feature>
<keyword evidence="2" id="KW-0472">Membrane</keyword>
<name>A0ABN9UB59_9DINO</name>
<sequence length="107" mass="11309">MTAPKGTAGRRVEHTMELLSLPMGCGFLASAVGLLCMLSSEVQMVRRVFFVPLITVQVVTFFLGTCSLPSLLYMVPCHCLSVGPDEPAGPPEKDTPDAGNGTGDILL</sequence>
<dbReference type="Proteomes" id="UP001189429">
    <property type="component" value="Unassembled WGS sequence"/>
</dbReference>
<accession>A0ABN9UB59</accession>
<dbReference type="EMBL" id="CAUYUJ010015648">
    <property type="protein sequence ID" value="CAK0856561.1"/>
    <property type="molecule type" value="Genomic_DNA"/>
</dbReference>
<gene>
    <name evidence="3" type="ORF">PCOR1329_LOCUS46936</name>
</gene>